<dbReference type="Pfam" id="PF04542">
    <property type="entry name" value="Sigma70_r2"/>
    <property type="match status" value="1"/>
</dbReference>
<dbReference type="InterPro" id="IPR013249">
    <property type="entry name" value="RNA_pol_sigma70_r4_t2"/>
</dbReference>
<dbReference type="InterPro" id="IPR007627">
    <property type="entry name" value="RNA_pol_sigma70_r2"/>
</dbReference>
<organism evidence="7 8">
    <name type="scientific">Pontibacter burrus</name>
    <dbReference type="NCBI Taxonomy" id="2704466"/>
    <lineage>
        <taxon>Bacteria</taxon>
        <taxon>Pseudomonadati</taxon>
        <taxon>Bacteroidota</taxon>
        <taxon>Cytophagia</taxon>
        <taxon>Cytophagales</taxon>
        <taxon>Hymenobacteraceae</taxon>
        <taxon>Pontibacter</taxon>
    </lineage>
</organism>
<reference evidence="7 8" key="1">
    <citation type="submission" date="2020-02" db="EMBL/GenBank/DDBJ databases">
        <authorList>
            <person name="Kim M.K."/>
        </authorList>
    </citation>
    <scope>NUCLEOTIDE SEQUENCE [LARGE SCALE GENOMIC DNA]</scope>
    <source>
        <strain evidence="7 8">BT327</strain>
    </source>
</reference>
<feature type="domain" description="RNA polymerase sigma factor 70 region 4 type 2" evidence="6">
    <location>
        <begin position="136"/>
        <end position="188"/>
    </location>
</feature>
<dbReference type="RefSeq" id="WP_163915350.1">
    <property type="nucleotide sequence ID" value="NZ_JAAGWD010000005.1"/>
</dbReference>
<dbReference type="Gene3D" id="1.10.1740.10">
    <property type="match status" value="1"/>
</dbReference>
<dbReference type="EMBL" id="JAAGWD010000005">
    <property type="protein sequence ID" value="NEM98454.1"/>
    <property type="molecule type" value="Genomic_DNA"/>
</dbReference>
<dbReference type="SUPFAM" id="SSF88946">
    <property type="entry name" value="Sigma2 domain of RNA polymerase sigma factors"/>
    <property type="match status" value="1"/>
</dbReference>
<evidence type="ECO:0000259" key="5">
    <source>
        <dbReference type="Pfam" id="PF04542"/>
    </source>
</evidence>
<comment type="similarity">
    <text evidence="1">Belongs to the sigma-70 factor family. ECF subfamily.</text>
</comment>
<dbReference type="CDD" id="cd06171">
    <property type="entry name" value="Sigma70_r4"/>
    <property type="match status" value="1"/>
</dbReference>
<keyword evidence="3" id="KW-0731">Sigma factor</keyword>
<evidence type="ECO:0000313" key="8">
    <source>
        <dbReference type="Proteomes" id="UP000474777"/>
    </source>
</evidence>
<dbReference type="GO" id="GO:0016987">
    <property type="term" value="F:sigma factor activity"/>
    <property type="evidence" value="ECO:0007669"/>
    <property type="project" value="UniProtKB-KW"/>
</dbReference>
<sequence>MKQLTATNYTELTDAEVVTRVLAGEVALYELLMRRHNQKLYRVVRSYLKQEQEVEDVMQDTYLKAFEKLYQFRSDALFSTWLIRIGINNALARLREQKKLSTGKLLLDQPDDFSHLLNQTNPMNPEQLAIRQEIKELLEKAIDGIPARYRIVYTLREIEDMSIQQITECLDLTESNVKVRLHRAKAMLKESLFKLSVNREVFEFGNKRCDALAERVLNALPPDRAA</sequence>
<dbReference type="GO" id="GO:0006352">
    <property type="term" value="P:DNA-templated transcription initiation"/>
    <property type="evidence" value="ECO:0007669"/>
    <property type="project" value="InterPro"/>
</dbReference>
<accession>A0A6B3LYE6</accession>
<evidence type="ECO:0000256" key="4">
    <source>
        <dbReference type="ARBA" id="ARBA00023163"/>
    </source>
</evidence>
<dbReference type="InterPro" id="IPR039425">
    <property type="entry name" value="RNA_pol_sigma-70-like"/>
</dbReference>
<name>A0A6B3LYE6_9BACT</name>
<dbReference type="Pfam" id="PF08281">
    <property type="entry name" value="Sigma70_r4_2"/>
    <property type="match status" value="1"/>
</dbReference>
<comment type="caution">
    <text evidence="7">The sequence shown here is derived from an EMBL/GenBank/DDBJ whole genome shotgun (WGS) entry which is preliminary data.</text>
</comment>
<dbReference type="NCBIfam" id="NF008888">
    <property type="entry name" value="PRK11922.1"/>
    <property type="match status" value="1"/>
</dbReference>
<dbReference type="InterPro" id="IPR036388">
    <property type="entry name" value="WH-like_DNA-bd_sf"/>
</dbReference>
<dbReference type="AlphaFoldDB" id="A0A6B3LYE6"/>
<keyword evidence="4" id="KW-0804">Transcription</keyword>
<dbReference type="Gene3D" id="1.10.10.10">
    <property type="entry name" value="Winged helix-like DNA-binding domain superfamily/Winged helix DNA-binding domain"/>
    <property type="match status" value="1"/>
</dbReference>
<dbReference type="InterPro" id="IPR013324">
    <property type="entry name" value="RNA_pol_sigma_r3/r4-like"/>
</dbReference>
<evidence type="ECO:0000256" key="1">
    <source>
        <dbReference type="ARBA" id="ARBA00010641"/>
    </source>
</evidence>
<feature type="domain" description="RNA polymerase sigma-70 region 2" evidence="5">
    <location>
        <begin position="32"/>
        <end position="99"/>
    </location>
</feature>
<gene>
    <name evidence="7" type="ORF">GXP69_12180</name>
</gene>
<proteinExistence type="inferred from homology"/>
<evidence type="ECO:0000256" key="2">
    <source>
        <dbReference type="ARBA" id="ARBA00023015"/>
    </source>
</evidence>
<dbReference type="SUPFAM" id="SSF88659">
    <property type="entry name" value="Sigma3 and sigma4 domains of RNA polymerase sigma factors"/>
    <property type="match status" value="1"/>
</dbReference>
<dbReference type="Proteomes" id="UP000474777">
    <property type="component" value="Unassembled WGS sequence"/>
</dbReference>
<evidence type="ECO:0000259" key="6">
    <source>
        <dbReference type="Pfam" id="PF08281"/>
    </source>
</evidence>
<keyword evidence="8" id="KW-1185">Reference proteome</keyword>
<dbReference type="PANTHER" id="PTHR43133">
    <property type="entry name" value="RNA POLYMERASE ECF-TYPE SIGMA FACTO"/>
    <property type="match status" value="1"/>
</dbReference>
<keyword evidence="2" id="KW-0805">Transcription regulation</keyword>
<protein>
    <submittedName>
        <fullName evidence="7">RNA polymerase sigma factor</fullName>
    </submittedName>
</protein>
<dbReference type="NCBIfam" id="TIGR02937">
    <property type="entry name" value="sigma70-ECF"/>
    <property type="match status" value="1"/>
</dbReference>
<dbReference type="InterPro" id="IPR013325">
    <property type="entry name" value="RNA_pol_sigma_r2"/>
</dbReference>
<dbReference type="GO" id="GO:0003677">
    <property type="term" value="F:DNA binding"/>
    <property type="evidence" value="ECO:0007669"/>
    <property type="project" value="InterPro"/>
</dbReference>
<dbReference type="PANTHER" id="PTHR43133:SF51">
    <property type="entry name" value="RNA POLYMERASE SIGMA FACTOR"/>
    <property type="match status" value="1"/>
</dbReference>
<dbReference type="InterPro" id="IPR014284">
    <property type="entry name" value="RNA_pol_sigma-70_dom"/>
</dbReference>
<evidence type="ECO:0000256" key="3">
    <source>
        <dbReference type="ARBA" id="ARBA00023082"/>
    </source>
</evidence>
<evidence type="ECO:0000313" key="7">
    <source>
        <dbReference type="EMBL" id="NEM98454.1"/>
    </source>
</evidence>